<feature type="transmembrane region" description="Helical" evidence="1">
    <location>
        <begin position="67"/>
        <end position="88"/>
    </location>
</feature>
<name>A0A8J3ECT3_9PROT</name>
<proteinExistence type="predicted"/>
<evidence type="ECO:0000313" key="2">
    <source>
        <dbReference type="EMBL" id="GGG24789.1"/>
    </source>
</evidence>
<dbReference type="AlphaFoldDB" id="A0A8J3ECT3"/>
<evidence type="ECO:0000313" key="3">
    <source>
        <dbReference type="Proteomes" id="UP000597507"/>
    </source>
</evidence>
<keyword evidence="3" id="KW-1185">Reference proteome</keyword>
<dbReference type="Proteomes" id="UP000597507">
    <property type="component" value="Unassembled WGS sequence"/>
</dbReference>
<dbReference type="RefSeq" id="WP_188899024.1">
    <property type="nucleotide sequence ID" value="NZ_BMKS01000003.1"/>
</dbReference>
<protein>
    <submittedName>
        <fullName evidence="2">Uncharacterized protein</fullName>
    </submittedName>
</protein>
<reference evidence="2 3" key="1">
    <citation type="journal article" date="2014" name="Int. J. Syst. Evol. Microbiol.">
        <title>Complete genome sequence of Corynebacterium casei LMG S-19264T (=DSM 44701T), isolated from a smear-ripened cheese.</title>
        <authorList>
            <consortium name="US DOE Joint Genome Institute (JGI-PGF)"/>
            <person name="Walter F."/>
            <person name="Albersmeier A."/>
            <person name="Kalinowski J."/>
            <person name="Ruckert C."/>
        </authorList>
    </citation>
    <scope>NUCLEOTIDE SEQUENCE [LARGE SCALE GENOMIC DNA]</scope>
    <source>
        <strain evidence="2 3">CGMCC 1.16330</strain>
    </source>
</reference>
<organism evidence="2 3">
    <name type="scientific">Caldovatus sediminis</name>
    <dbReference type="NCBI Taxonomy" id="2041189"/>
    <lineage>
        <taxon>Bacteria</taxon>
        <taxon>Pseudomonadati</taxon>
        <taxon>Pseudomonadota</taxon>
        <taxon>Alphaproteobacteria</taxon>
        <taxon>Acetobacterales</taxon>
        <taxon>Roseomonadaceae</taxon>
        <taxon>Caldovatus</taxon>
    </lineage>
</organism>
<keyword evidence="1" id="KW-0472">Membrane</keyword>
<comment type="caution">
    <text evidence="2">The sequence shown here is derived from an EMBL/GenBank/DDBJ whole genome shotgun (WGS) entry which is preliminary data.</text>
</comment>
<feature type="transmembrane region" description="Helical" evidence="1">
    <location>
        <begin position="16"/>
        <end position="37"/>
    </location>
</feature>
<keyword evidence="1" id="KW-1133">Transmembrane helix</keyword>
<dbReference type="EMBL" id="BMKS01000003">
    <property type="protein sequence ID" value="GGG24789.1"/>
    <property type="molecule type" value="Genomic_DNA"/>
</dbReference>
<keyword evidence="1" id="KW-0812">Transmembrane</keyword>
<evidence type="ECO:0000256" key="1">
    <source>
        <dbReference type="SAM" id="Phobius"/>
    </source>
</evidence>
<accession>A0A8J3ECT3</accession>
<gene>
    <name evidence="2" type="ORF">GCM10010964_11020</name>
</gene>
<sequence>MAQQNNTGLVATLERLLAGGAVLFLLLAAGIALLLVLEDPNAPARCAAAAAGWMEAVGCLGDNGYGAAIRLALGGVGVGLFAGLLTSLRSRAEDRELTNTLHAVLAASAEARQRETA</sequence>